<reference evidence="1 2" key="1">
    <citation type="journal article" date="2020" name="BMC Genomics">
        <title>Intraspecific diversification of the crop wild relative Brassica cretica Lam. using demographic model selection.</title>
        <authorList>
            <person name="Kioukis A."/>
            <person name="Michalopoulou V.A."/>
            <person name="Briers L."/>
            <person name="Pirintsos S."/>
            <person name="Studholme D.J."/>
            <person name="Pavlidis P."/>
            <person name="Sarris P.F."/>
        </authorList>
    </citation>
    <scope>NUCLEOTIDE SEQUENCE [LARGE SCALE GENOMIC DNA]</scope>
    <source>
        <strain evidence="2">cv. PFS-1207/04</strain>
    </source>
</reference>
<organism evidence="1 2">
    <name type="scientific">Brassica cretica</name>
    <name type="common">Mustard</name>
    <dbReference type="NCBI Taxonomy" id="69181"/>
    <lineage>
        <taxon>Eukaryota</taxon>
        <taxon>Viridiplantae</taxon>
        <taxon>Streptophyta</taxon>
        <taxon>Embryophyta</taxon>
        <taxon>Tracheophyta</taxon>
        <taxon>Spermatophyta</taxon>
        <taxon>Magnoliopsida</taxon>
        <taxon>eudicotyledons</taxon>
        <taxon>Gunneridae</taxon>
        <taxon>Pentapetalae</taxon>
        <taxon>rosids</taxon>
        <taxon>malvids</taxon>
        <taxon>Brassicales</taxon>
        <taxon>Brassicaceae</taxon>
        <taxon>Brassiceae</taxon>
        <taxon>Brassica</taxon>
    </lineage>
</organism>
<evidence type="ECO:0000313" key="2">
    <source>
        <dbReference type="Proteomes" id="UP000266723"/>
    </source>
</evidence>
<comment type="caution">
    <text evidence="1">The sequence shown here is derived from an EMBL/GenBank/DDBJ whole genome shotgun (WGS) entry which is preliminary data.</text>
</comment>
<gene>
    <name evidence="1" type="ORF">DY000_02016063</name>
</gene>
<dbReference type="Proteomes" id="UP000266723">
    <property type="component" value="Unassembled WGS sequence"/>
</dbReference>
<keyword evidence="2" id="KW-1185">Reference proteome</keyword>
<name>A0ABQ7D3L2_BRACR</name>
<evidence type="ECO:0000313" key="1">
    <source>
        <dbReference type="EMBL" id="KAF3565575.1"/>
    </source>
</evidence>
<sequence length="157" mass="16484">MWHTTPTIDKKALPSSKEQFQFSLISKTWKSTGTRALPICTPRVLPIENLPTFIGLTASSECVLVASGGLSKGLGCGLSALGLGGCGRLAANSSSPFSSRTSIKVATMSCGSVLIYVWAEVSIDVGWRMSVDGRRVSMVDGGERVSVDETGVWVDGG</sequence>
<accession>A0ABQ7D3L2</accession>
<proteinExistence type="predicted"/>
<protein>
    <submittedName>
        <fullName evidence="1">Uncharacterized protein</fullName>
    </submittedName>
</protein>
<dbReference type="EMBL" id="QGKV02000759">
    <property type="protein sequence ID" value="KAF3565575.1"/>
    <property type="molecule type" value="Genomic_DNA"/>
</dbReference>